<dbReference type="InterPro" id="IPR026960">
    <property type="entry name" value="RVT-Znf"/>
</dbReference>
<evidence type="ECO:0000313" key="3">
    <source>
        <dbReference type="Proteomes" id="UP000235145"/>
    </source>
</evidence>
<organism evidence="2 3">
    <name type="scientific">Lactuca sativa</name>
    <name type="common">Garden lettuce</name>
    <dbReference type="NCBI Taxonomy" id="4236"/>
    <lineage>
        <taxon>Eukaryota</taxon>
        <taxon>Viridiplantae</taxon>
        <taxon>Streptophyta</taxon>
        <taxon>Embryophyta</taxon>
        <taxon>Tracheophyta</taxon>
        <taxon>Spermatophyta</taxon>
        <taxon>Magnoliopsida</taxon>
        <taxon>eudicotyledons</taxon>
        <taxon>Gunneridae</taxon>
        <taxon>Pentapetalae</taxon>
        <taxon>asterids</taxon>
        <taxon>campanulids</taxon>
        <taxon>Asterales</taxon>
        <taxon>Asteraceae</taxon>
        <taxon>Cichorioideae</taxon>
        <taxon>Cichorieae</taxon>
        <taxon>Lactucinae</taxon>
        <taxon>Lactuca</taxon>
    </lineage>
</organism>
<protein>
    <recommendedName>
        <fullName evidence="1">Reverse transcriptase zinc-binding domain-containing protein</fullName>
    </recommendedName>
</protein>
<dbReference type="AlphaFoldDB" id="A0A9R1VDS5"/>
<gene>
    <name evidence="2" type="ORF">LSAT_V11C500233050</name>
</gene>
<dbReference type="Proteomes" id="UP000235145">
    <property type="component" value="Unassembled WGS sequence"/>
</dbReference>
<name>A0A9R1VDS5_LACSA</name>
<proteinExistence type="predicted"/>
<accession>A0A9R1VDS5</accession>
<reference evidence="2 3" key="1">
    <citation type="journal article" date="2017" name="Nat. Commun.">
        <title>Genome assembly with in vitro proximity ligation data and whole-genome triplication in lettuce.</title>
        <authorList>
            <person name="Reyes-Chin-Wo S."/>
            <person name="Wang Z."/>
            <person name="Yang X."/>
            <person name="Kozik A."/>
            <person name="Arikit S."/>
            <person name="Song C."/>
            <person name="Xia L."/>
            <person name="Froenicke L."/>
            <person name="Lavelle D.O."/>
            <person name="Truco M.J."/>
            <person name="Xia R."/>
            <person name="Zhu S."/>
            <person name="Xu C."/>
            <person name="Xu H."/>
            <person name="Xu X."/>
            <person name="Cox K."/>
            <person name="Korf I."/>
            <person name="Meyers B.C."/>
            <person name="Michelmore R.W."/>
        </authorList>
    </citation>
    <scope>NUCLEOTIDE SEQUENCE [LARGE SCALE GENOMIC DNA]</scope>
    <source>
        <strain evidence="3">cv. Salinas</strain>
        <tissue evidence="2">Seedlings</tissue>
    </source>
</reference>
<dbReference type="Pfam" id="PF13966">
    <property type="entry name" value="zf-RVT"/>
    <property type="match status" value="1"/>
</dbReference>
<keyword evidence="3" id="KW-1185">Reference proteome</keyword>
<dbReference type="EMBL" id="NBSK02000005">
    <property type="protein sequence ID" value="KAJ0202920.1"/>
    <property type="molecule type" value="Genomic_DNA"/>
</dbReference>
<evidence type="ECO:0000313" key="2">
    <source>
        <dbReference type="EMBL" id="KAJ0202920.1"/>
    </source>
</evidence>
<sequence>MGLRWRWKSYPEFMGLSDQVTCLSSIIASTVLTVGTDRTTCMLDKDGDYKVYLLRKKIDDKTAPIVNTSPISWYKLIPLKVLTFVWRAALGRIPTKMALAGRGIQVQNSYCSACIGEEEYVGYFHNQNIKHGSINFGSLISNLIKRKLKHERMITYLVPLRFLDLQARKSFPVDLKSSL</sequence>
<comment type="caution">
    <text evidence="2">The sequence shown here is derived from an EMBL/GenBank/DDBJ whole genome shotgun (WGS) entry which is preliminary data.</text>
</comment>
<feature type="domain" description="Reverse transcriptase zinc-binding" evidence="1">
    <location>
        <begin position="66"/>
        <end position="120"/>
    </location>
</feature>
<evidence type="ECO:0000259" key="1">
    <source>
        <dbReference type="Pfam" id="PF13966"/>
    </source>
</evidence>